<feature type="transmembrane region" description="Helical" evidence="8">
    <location>
        <begin position="139"/>
        <end position="157"/>
    </location>
</feature>
<keyword evidence="11" id="KW-1185">Reference proteome</keyword>
<evidence type="ECO:0000313" key="10">
    <source>
        <dbReference type="EMBL" id="AKD02012.1"/>
    </source>
</evidence>
<dbReference type="Pfam" id="PF13231">
    <property type="entry name" value="PMT_2"/>
    <property type="match status" value="1"/>
</dbReference>
<proteinExistence type="predicted"/>
<dbReference type="PATRIC" id="fig|400092.3.peg.278"/>
<evidence type="ECO:0000256" key="2">
    <source>
        <dbReference type="ARBA" id="ARBA00022475"/>
    </source>
</evidence>
<dbReference type="OrthoDB" id="844784at2"/>
<keyword evidence="6 8" id="KW-1133">Transmembrane helix</keyword>
<evidence type="ECO:0000313" key="11">
    <source>
        <dbReference type="Proteomes" id="UP000033109"/>
    </source>
</evidence>
<dbReference type="EMBL" id="CP009621">
    <property type="protein sequence ID" value="AKD02012.1"/>
    <property type="molecule type" value="Genomic_DNA"/>
</dbReference>
<dbReference type="KEGG" id="pko:PKOR_01230"/>
<dbReference type="InterPro" id="IPR038731">
    <property type="entry name" value="RgtA/B/C-like"/>
</dbReference>
<evidence type="ECO:0000256" key="5">
    <source>
        <dbReference type="ARBA" id="ARBA00022692"/>
    </source>
</evidence>
<evidence type="ECO:0000256" key="4">
    <source>
        <dbReference type="ARBA" id="ARBA00022679"/>
    </source>
</evidence>
<keyword evidence="5 8" id="KW-0812">Transmembrane</keyword>
<feature type="transmembrane region" description="Helical" evidence="8">
    <location>
        <begin position="74"/>
        <end position="96"/>
    </location>
</feature>
<keyword evidence="3" id="KW-0328">Glycosyltransferase</keyword>
<evidence type="ECO:0000256" key="8">
    <source>
        <dbReference type="SAM" id="Phobius"/>
    </source>
</evidence>
<feature type="transmembrane region" description="Helical" evidence="8">
    <location>
        <begin position="12"/>
        <end position="31"/>
    </location>
</feature>
<dbReference type="GO" id="GO:0005886">
    <property type="term" value="C:plasma membrane"/>
    <property type="evidence" value="ECO:0007669"/>
    <property type="project" value="UniProtKB-SubCell"/>
</dbReference>
<comment type="subcellular location">
    <subcellularLocation>
        <location evidence="1">Cell membrane</location>
        <topology evidence="1">Multi-pass membrane protein</topology>
    </subcellularLocation>
</comment>
<feature type="transmembrane region" description="Helical" evidence="8">
    <location>
        <begin position="244"/>
        <end position="270"/>
    </location>
</feature>
<evidence type="ECO:0000256" key="1">
    <source>
        <dbReference type="ARBA" id="ARBA00004651"/>
    </source>
</evidence>
<evidence type="ECO:0000256" key="7">
    <source>
        <dbReference type="ARBA" id="ARBA00023136"/>
    </source>
</evidence>
<dbReference type="AlphaFoldDB" id="A0A0E3UUV9"/>
<feature type="transmembrane region" description="Helical" evidence="8">
    <location>
        <begin position="307"/>
        <end position="332"/>
    </location>
</feature>
<organism evidence="10 11">
    <name type="scientific">Pontibacter korlensis</name>
    <dbReference type="NCBI Taxonomy" id="400092"/>
    <lineage>
        <taxon>Bacteria</taxon>
        <taxon>Pseudomonadati</taxon>
        <taxon>Bacteroidota</taxon>
        <taxon>Cytophagia</taxon>
        <taxon>Cytophagales</taxon>
        <taxon>Hymenobacteraceae</taxon>
        <taxon>Pontibacter</taxon>
    </lineage>
</organism>
<protein>
    <recommendedName>
        <fullName evidence="9">Glycosyltransferase RgtA/B/C/D-like domain-containing protein</fullName>
    </recommendedName>
</protein>
<dbReference type="GO" id="GO:0016763">
    <property type="term" value="F:pentosyltransferase activity"/>
    <property type="evidence" value="ECO:0007669"/>
    <property type="project" value="TreeGrafter"/>
</dbReference>
<sequence>MRFLKGLHESPRAVLFLIWVLVTVININKAFHIDDTFHLEVAQWIQNNPMQPMSGRVNWENTSQPIYYFNQPPLYFYFIAAAGSAFGYSEVPLHLFQSLFSLLSIIYFYKLLCLFHRNFALLGTSFLALGPAFIVNQNLMVDVPVLSVSIIFIYLLIKYDEVHLKRDIYFAALILSIGLLFKYSLLPLFPILVYSVWQKKRLDLTPAILVPLLFLMAWTTLNYLEFGSSHMGGRHRNEISSKLLFDNSIAFLLTLGAVVPFSIVFIQSWFKARRRQAIVVSCFCLLIVVSAYVHVYGFQIRSFPHTIFWLAFLANGLVLIVLSFVGALEALLLPKARIVALWGISMAVFITLYAPFMATRHILLILPPLIILCGYLLDHASRATATISLILTCFLGLTLGVSDWLYADFYRRASKDALVSVPQGKKVWAVGHWGWQWYSKQENMHFYEYKISNLEAGDFLISPEVYPKQQIPNDIELAKVASIVYSPSIWNALTTAHFARFYNSYSTKLPWYLSNAPVDSVTVYKVVRTSCR</sequence>
<evidence type="ECO:0000259" key="9">
    <source>
        <dbReference type="Pfam" id="PF13231"/>
    </source>
</evidence>
<feature type="transmembrane region" description="Helical" evidence="8">
    <location>
        <begin position="169"/>
        <end position="192"/>
    </location>
</feature>
<evidence type="ECO:0000256" key="6">
    <source>
        <dbReference type="ARBA" id="ARBA00022989"/>
    </source>
</evidence>
<dbReference type="PANTHER" id="PTHR33908:SF11">
    <property type="entry name" value="MEMBRANE PROTEIN"/>
    <property type="match status" value="1"/>
</dbReference>
<dbReference type="PANTHER" id="PTHR33908">
    <property type="entry name" value="MANNOSYLTRANSFERASE YKCB-RELATED"/>
    <property type="match status" value="1"/>
</dbReference>
<dbReference type="InterPro" id="IPR050297">
    <property type="entry name" value="LipidA_mod_glycosyltrf_83"/>
</dbReference>
<accession>A0A0E3UUV9</accession>
<evidence type="ECO:0000256" key="3">
    <source>
        <dbReference type="ARBA" id="ARBA00022676"/>
    </source>
</evidence>
<name>A0A0E3UUV9_9BACT</name>
<dbReference type="Proteomes" id="UP000033109">
    <property type="component" value="Chromosome"/>
</dbReference>
<dbReference type="STRING" id="400092.PKOR_01230"/>
<feature type="transmembrane region" description="Helical" evidence="8">
    <location>
        <begin position="204"/>
        <end position="224"/>
    </location>
</feature>
<feature type="transmembrane region" description="Helical" evidence="8">
    <location>
        <begin position="338"/>
        <end position="354"/>
    </location>
</feature>
<feature type="transmembrane region" description="Helical" evidence="8">
    <location>
        <begin position="383"/>
        <end position="406"/>
    </location>
</feature>
<dbReference type="GO" id="GO:0009103">
    <property type="term" value="P:lipopolysaccharide biosynthetic process"/>
    <property type="evidence" value="ECO:0007669"/>
    <property type="project" value="UniProtKB-ARBA"/>
</dbReference>
<dbReference type="HOGENOM" id="CLU_511760_0_0_10"/>
<feature type="transmembrane region" description="Helical" evidence="8">
    <location>
        <begin position="276"/>
        <end position="295"/>
    </location>
</feature>
<gene>
    <name evidence="10" type="ORF">PKOR_01230</name>
</gene>
<feature type="domain" description="Glycosyltransferase RgtA/B/C/D-like" evidence="9">
    <location>
        <begin position="71"/>
        <end position="215"/>
    </location>
</feature>
<reference evidence="10 11" key="1">
    <citation type="journal article" date="2015" name="Sci. Rep.">
        <title>Unraveling adaptation of Pontibacter korlensis to radiation and infertility in desert through complete genome and comparative transcriptomic analysis.</title>
        <authorList>
            <person name="Dai J."/>
            <person name="Dai W."/>
            <person name="Qiu C."/>
            <person name="Yang Z."/>
            <person name="Zhang Y."/>
            <person name="Zhou M."/>
            <person name="Zhang L."/>
            <person name="Fang C."/>
            <person name="Gao Q."/>
            <person name="Yang Q."/>
            <person name="Li X."/>
            <person name="Wang Z."/>
            <person name="Wang Z."/>
            <person name="Jia Z."/>
            <person name="Chen X."/>
        </authorList>
    </citation>
    <scope>NUCLEOTIDE SEQUENCE [LARGE SCALE GENOMIC DNA]</scope>
    <source>
        <strain evidence="10 11">X14-1T</strain>
    </source>
</reference>
<keyword evidence="2" id="KW-1003">Cell membrane</keyword>
<keyword evidence="7 8" id="KW-0472">Membrane</keyword>
<keyword evidence="4" id="KW-0808">Transferase</keyword>